<dbReference type="Proteomes" id="UP000749559">
    <property type="component" value="Unassembled WGS sequence"/>
</dbReference>
<dbReference type="Pfam" id="PF01773">
    <property type="entry name" value="Nucleos_tra2_N"/>
    <property type="match status" value="1"/>
</dbReference>
<reference evidence="12" key="1">
    <citation type="submission" date="2022-03" db="EMBL/GenBank/DDBJ databases">
        <authorList>
            <person name="Martin C."/>
        </authorList>
    </citation>
    <scope>NUCLEOTIDE SEQUENCE</scope>
</reference>
<name>A0A8S4PGV2_OWEFU</name>
<dbReference type="InterPro" id="IPR011657">
    <property type="entry name" value="CNT_C_dom"/>
</dbReference>
<feature type="transmembrane region" description="Helical" evidence="7">
    <location>
        <begin position="459"/>
        <end position="479"/>
    </location>
</feature>
<evidence type="ECO:0000259" key="11">
    <source>
        <dbReference type="Pfam" id="PF07670"/>
    </source>
</evidence>
<comment type="similarity">
    <text evidence="2 7">Belongs to the concentrative nucleoside transporter (CNT) (TC 2.A.41) family.</text>
</comment>
<dbReference type="PANTHER" id="PTHR10590:SF4">
    <property type="entry name" value="SOLUTE CARRIER FAMILY 28 MEMBER 3"/>
    <property type="match status" value="1"/>
</dbReference>
<dbReference type="InterPro" id="IPR011642">
    <property type="entry name" value="Gate_dom"/>
</dbReference>
<keyword evidence="13" id="KW-1185">Reference proteome</keyword>
<dbReference type="PANTHER" id="PTHR10590">
    <property type="entry name" value="SODIUM/NUCLEOSIDE COTRANSPORTER"/>
    <property type="match status" value="1"/>
</dbReference>
<feature type="transmembrane region" description="Helical" evidence="7">
    <location>
        <begin position="674"/>
        <end position="697"/>
    </location>
</feature>
<dbReference type="EMBL" id="CAIIXF020000008">
    <property type="protein sequence ID" value="CAH1792459.1"/>
    <property type="molecule type" value="Genomic_DNA"/>
</dbReference>
<feature type="transmembrane region" description="Helical" evidence="7">
    <location>
        <begin position="202"/>
        <end position="222"/>
    </location>
</feature>
<comment type="subcellular location">
    <subcellularLocation>
        <location evidence="1">Cell membrane</location>
        <topology evidence="1">Multi-pass membrane protein</topology>
    </subcellularLocation>
</comment>
<keyword evidence="7" id="KW-0813">Transport</keyword>
<evidence type="ECO:0000313" key="13">
    <source>
        <dbReference type="Proteomes" id="UP000749559"/>
    </source>
</evidence>
<evidence type="ECO:0000256" key="4">
    <source>
        <dbReference type="ARBA" id="ARBA00022692"/>
    </source>
</evidence>
<keyword evidence="4 7" id="KW-0812">Transmembrane</keyword>
<keyword evidence="3" id="KW-1003">Cell membrane</keyword>
<feature type="transmembrane region" description="Helical" evidence="7">
    <location>
        <begin position="272"/>
        <end position="288"/>
    </location>
</feature>
<sequence>MSIRMPKELNIDIADILPGYMCHKYLKDQERFADITTFIQSNIQNGESNRMSVELQAVHRKADNPHVSTINITNDETDTKRDAGVENKAYQASTDSLANPVPSQEPEVSPDDIKVSHKPNGVDNIPVKAELGPQIETDYEDDEEPDCCARAVGKVQYGLSNSYKSNKKIIWNAIYIFLIIGYFVYFGFAMAHRFGDEGSIRLLWVTCLVVFCSILYTIYKMCGGQIAECIKPMKRGIKEKWYIIRWFFIIAAIAFVIVILIVEVALKNPYNLTSAAGLVVYVLLFYIFSYSPAKVKWTPVLMGLLLQFIFALVILRTWWGYEAFKWLGDRVTEFLAHTNAGAQFVFGDAYQAHFFAFSVLPTVVFFSTAISVLYYLGWMQTVIKGVALVMQHCMGTTAAESLNAAGNIFIGQSEAPLMIRPLIKDMTRSELHAVMTGGFATIAGSVLAAYILFGVPANHLLSASVMSAPAALAMSKLFYPETEKSRTTAKDVRTMEKPPEKNIVAAASSGASMSVKLVANIAANLIAFIALLAFVNATLTWLGHRVGLEKPDYPELTFQLICSYLLWPFAFLMGADSQDCRQVASLIGTKTFINEFVAYGDLGVLIENKRVSDMWYDQFHNPNDTTVHQVISTQDDILFTNVMLNGTAPKDLIYNLGTNVTLIGGILTRRSEIIATYALCGFANLGSIGVMLGALGAMAPNRKPELASIAVRAMIAGNVACFMTACIAGLLYEEESTLLGG</sequence>
<feature type="domain" description="Concentrative nucleoside transporter C-terminal" evidence="10">
    <location>
        <begin position="665"/>
        <end position="729"/>
    </location>
</feature>
<evidence type="ECO:0000313" key="12">
    <source>
        <dbReference type="EMBL" id="CAH1792459.1"/>
    </source>
</evidence>
<feature type="region of interest" description="Disordered" evidence="8">
    <location>
        <begin position="93"/>
        <end position="116"/>
    </location>
</feature>
<feature type="transmembrane region" description="Helical" evidence="7">
    <location>
        <begin position="169"/>
        <end position="190"/>
    </location>
</feature>
<dbReference type="InterPro" id="IPR008276">
    <property type="entry name" value="C_nuclsd_transpt"/>
</dbReference>
<feature type="transmembrane region" description="Helical" evidence="7">
    <location>
        <begin position="300"/>
        <end position="319"/>
    </location>
</feature>
<organism evidence="12 13">
    <name type="scientific">Owenia fusiformis</name>
    <name type="common">Polychaete worm</name>
    <dbReference type="NCBI Taxonomy" id="6347"/>
    <lineage>
        <taxon>Eukaryota</taxon>
        <taxon>Metazoa</taxon>
        <taxon>Spiralia</taxon>
        <taxon>Lophotrochozoa</taxon>
        <taxon>Annelida</taxon>
        <taxon>Polychaeta</taxon>
        <taxon>Sedentaria</taxon>
        <taxon>Canalipalpata</taxon>
        <taxon>Sabellida</taxon>
        <taxon>Oweniida</taxon>
        <taxon>Oweniidae</taxon>
        <taxon>Owenia</taxon>
    </lineage>
</organism>
<evidence type="ECO:0000256" key="1">
    <source>
        <dbReference type="ARBA" id="ARBA00004651"/>
    </source>
</evidence>
<evidence type="ECO:0000259" key="9">
    <source>
        <dbReference type="Pfam" id="PF01773"/>
    </source>
</evidence>
<feature type="transmembrane region" description="Helical" evidence="7">
    <location>
        <begin position="431"/>
        <end position="453"/>
    </location>
</feature>
<dbReference type="NCBIfam" id="TIGR00804">
    <property type="entry name" value="nupC"/>
    <property type="match status" value="1"/>
</dbReference>
<accession>A0A8S4PGV2</accession>
<feature type="transmembrane region" description="Helical" evidence="7">
    <location>
        <begin position="354"/>
        <end position="376"/>
    </location>
</feature>
<evidence type="ECO:0000256" key="7">
    <source>
        <dbReference type="RuleBase" id="RU362018"/>
    </source>
</evidence>
<dbReference type="Pfam" id="PF07670">
    <property type="entry name" value="Gate"/>
    <property type="match status" value="1"/>
</dbReference>
<feature type="domain" description="Nucleoside transporter/FeoB GTPase Gate" evidence="11">
    <location>
        <begin position="357"/>
        <end position="454"/>
    </location>
</feature>
<evidence type="ECO:0000256" key="3">
    <source>
        <dbReference type="ARBA" id="ARBA00022475"/>
    </source>
</evidence>
<feature type="transmembrane region" description="Helical" evidence="7">
    <location>
        <begin position="556"/>
        <end position="575"/>
    </location>
</feature>
<evidence type="ECO:0000256" key="6">
    <source>
        <dbReference type="ARBA" id="ARBA00023136"/>
    </source>
</evidence>
<dbReference type="InterPro" id="IPR002668">
    <property type="entry name" value="CNT_N_dom"/>
</dbReference>
<feature type="domain" description="Concentrative nucleoside transporter N-terminal" evidence="9">
    <location>
        <begin position="276"/>
        <end position="348"/>
    </location>
</feature>
<evidence type="ECO:0000256" key="8">
    <source>
        <dbReference type="SAM" id="MobiDB-lite"/>
    </source>
</evidence>
<dbReference type="OrthoDB" id="6075923at2759"/>
<feature type="transmembrane region" description="Helical" evidence="7">
    <location>
        <begin position="709"/>
        <end position="732"/>
    </location>
</feature>
<proteinExistence type="inferred from homology"/>
<protein>
    <recommendedName>
        <fullName evidence="7">Sodium/nucleoside cotransporter</fullName>
    </recommendedName>
</protein>
<keyword evidence="6 7" id="KW-0472">Membrane</keyword>
<evidence type="ECO:0000256" key="2">
    <source>
        <dbReference type="ARBA" id="ARBA00009033"/>
    </source>
</evidence>
<feature type="transmembrane region" description="Helical" evidence="7">
    <location>
        <begin position="521"/>
        <end position="544"/>
    </location>
</feature>
<keyword evidence="5 7" id="KW-1133">Transmembrane helix</keyword>
<dbReference type="InterPro" id="IPR018270">
    <property type="entry name" value="C_nuclsd_transpt_met_bac"/>
</dbReference>
<evidence type="ECO:0000259" key="10">
    <source>
        <dbReference type="Pfam" id="PF07662"/>
    </source>
</evidence>
<dbReference type="Pfam" id="PF07662">
    <property type="entry name" value="Nucleos_tra2_C"/>
    <property type="match status" value="2"/>
</dbReference>
<dbReference type="GO" id="GO:0005886">
    <property type="term" value="C:plasma membrane"/>
    <property type="evidence" value="ECO:0007669"/>
    <property type="project" value="UniProtKB-SubCell"/>
</dbReference>
<dbReference type="GO" id="GO:0005415">
    <property type="term" value="F:nucleoside:sodium symporter activity"/>
    <property type="evidence" value="ECO:0007669"/>
    <property type="project" value="TreeGrafter"/>
</dbReference>
<feature type="transmembrane region" description="Helical" evidence="7">
    <location>
        <begin position="243"/>
        <end position="266"/>
    </location>
</feature>
<evidence type="ECO:0000256" key="5">
    <source>
        <dbReference type="ARBA" id="ARBA00022989"/>
    </source>
</evidence>
<gene>
    <name evidence="12" type="ORF">OFUS_LOCUS17420</name>
</gene>
<comment type="caution">
    <text evidence="12">The sequence shown here is derived from an EMBL/GenBank/DDBJ whole genome shotgun (WGS) entry which is preliminary data.</text>
</comment>
<feature type="domain" description="Concentrative nucleoside transporter C-terminal" evidence="10">
    <location>
        <begin position="459"/>
        <end position="612"/>
    </location>
</feature>
<dbReference type="AlphaFoldDB" id="A0A8S4PGV2"/>